<name>A0A974I0P9_XENLA</name>
<dbReference type="InterPro" id="IPR058912">
    <property type="entry name" value="HTH_animal"/>
</dbReference>
<dbReference type="PANTHER" id="PTHR21301:SF13">
    <property type="match status" value="1"/>
</dbReference>
<evidence type="ECO:0008006" key="5">
    <source>
        <dbReference type="Google" id="ProtNLM"/>
    </source>
</evidence>
<accession>A0A974I0P9</accession>
<evidence type="ECO:0000259" key="2">
    <source>
        <dbReference type="PROSITE" id="PS50878"/>
    </source>
</evidence>
<feature type="domain" description="GIY-YIG" evidence="1">
    <location>
        <begin position="405"/>
        <end position="504"/>
    </location>
</feature>
<proteinExistence type="predicted"/>
<organism evidence="3 4">
    <name type="scientific">Xenopus laevis</name>
    <name type="common">African clawed frog</name>
    <dbReference type="NCBI Taxonomy" id="8355"/>
    <lineage>
        <taxon>Eukaryota</taxon>
        <taxon>Metazoa</taxon>
        <taxon>Chordata</taxon>
        <taxon>Craniata</taxon>
        <taxon>Vertebrata</taxon>
        <taxon>Euteleostomi</taxon>
        <taxon>Amphibia</taxon>
        <taxon>Batrachia</taxon>
        <taxon>Anura</taxon>
        <taxon>Pipoidea</taxon>
        <taxon>Pipidae</taxon>
        <taxon>Xenopodinae</taxon>
        <taxon>Xenopus</taxon>
        <taxon>Xenopus</taxon>
    </lineage>
</organism>
<sequence>MVLQPLVSQLDSFIVDTTHLLREINGLILDSDCILVGLDVEALYMSIPHSLGLDAIQSIFERRHKPISEQHRFILQALDFVLHHNVFLFNGIYYLQRQGVAMGAKCAPSYANLFLGEWEHHVFMADEYEIYLPHVLRWHRYIDDIMLIWQGPEKLLQEFVAKLNVNKFNLTLTLNYHRTRLEFLDTEIKVGQDGQVSTNLYRKKTAGNSLLHAQSMHPYRCIEGIPKGQYIRLRRICSTDEDFKREAYSLYQRFKLRGYKTRCLRRAYQHALSLNREDLLYKCRNSNTQISSPKTQEATRLVLTFNTNDKEICSSIYKHWNILSKDPIVGKLVSPCPLFSYRRNTSIGDSLTHSHFQPQSRTTCCKTLGSYKCGACEQCQYIKVSTSFGNGKVNYDMYHYTCCTTTHVIYLFTCHCGSKYVGKTKRPFRRRIYEHMRDIRNCNLLSAIAKHIFCMHNGHHAGSFFQGIDRLHWDIRGGDLDNKLLQLETTWIFRLHTYKSEFGLNGHLNFQAFVNK</sequence>
<dbReference type="PROSITE" id="PS50164">
    <property type="entry name" value="GIY_YIG"/>
    <property type="match status" value="1"/>
</dbReference>
<dbReference type="InterPro" id="IPR000305">
    <property type="entry name" value="GIY-YIG_endonuc"/>
</dbReference>
<dbReference type="SUPFAM" id="SSF82771">
    <property type="entry name" value="GIY-YIG endonuclease"/>
    <property type="match status" value="1"/>
</dbReference>
<reference evidence="4" key="1">
    <citation type="journal article" date="2016" name="Nature">
        <title>Genome evolution in the allotetraploid frog Xenopus laevis.</title>
        <authorList>
            <person name="Session A.M."/>
            <person name="Uno Y."/>
            <person name="Kwon T."/>
            <person name="Chapman J.A."/>
            <person name="Toyoda A."/>
            <person name="Takahashi S."/>
            <person name="Fukui A."/>
            <person name="Hikosaka A."/>
            <person name="Suzuki A."/>
            <person name="Kondo M."/>
            <person name="van Heeringen S.J."/>
            <person name="Quigley I."/>
            <person name="Heinz S."/>
            <person name="Ogino H."/>
            <person name="Ochi H."/>
            <person name="Hellsten U."/>
            <person name="Lyons J.B."/>
            <person name="Simakov O."/>
            <person name="Putnam N."/>
            <person name="Stites J."/>
            <person name="Kuroki Y."/>
            <person name="Tanaka T."/>
            <person name="Michiue T."/>
            <person name="Watanabe M."/>
            <person name="Bogdanovic O."/>
            <person name="Lister R."/>
            <person name="Georgiou G."/>
            <person name="Paranjpe S.S."/>
            <person name="van Kruijsbergen I."/>
            <person name="Shu S."/>
            <person name="Carlson J."/>
            <person name="Kinoshita T."/>
            <person name="Ohta Y."/>
            <person name="Mawaribuchi S."/>
            <person name="Jenkins J."/>
            <person name="Grimwood J."/>
            <person name="Schmutz J."/>
            <person name="Mitros T."/>
            <person name="Mozaffari S.V."/>
            <person name="Suzuki Y."/>
            <person name="Haramoto Y."/>
            <person name="Yamamoto T.S."/>
            <person name="Takagi C."/>
            <person name="Heald R."/>
            <person name="Miller K."/>
            <person name="Haudenschild C."/>
            <person name="Kitzman J."/>
            <person name="Nakayama T."/>
            <person name="Izutsu Y."/>
            <person name="Robert J."/>
            <person name="Fortriede J."/>
            <person name="Burns K."/>
            <person name="Lotay V."/>
            <person name="Karimi K."/>
            <person name="Yasuoka Y."/>
            <person name="Dichmann D.S."/>
            <person name="Flajnik M.F."/>
            <person name="Houston D.W."/>
            <person name="Shendure J."/>
            <person name="DuPasquier L."/>
            <person name="Vize P.D."/>
            <person name="Zorn A.M."/>
            <person name="Ito M."/>
            <person name="Marcotte E.M."/>
            <person name="Wallingford J.B."/>
            <person name="Ito Y."/>
            <person name="Asashima M."/>
            <person name="Ueno N."/>
            <person name="Matsuda Y."/>
            <person name="Veenstra G.J."/>
            <person name="Fujiyama A."/>
            <person name="Harland R.M."/>
            <person name="Taira M."/>
            <person name="Rokhsar D.S."/>
        </authorList>
    </citation>
    <scope>NUCLEOTIDE SEQUENCE [LARGE SCALE GENOMIC DNA]</scope>
    <source>
        <strain evidence="4">J</strain>
    </source>
</reference>
<dbReference type="InterPro" id="IPR000477">
    <property type="entry name" value="RT_dom"/>
</dbReference>
<evidence type="ECO:0000313" key="3">
    <source>
        <dbReference type="EMBL" id="OCT97158.1"/>
    </source>
</evidence>
<dbReference type="CDD" id="cd10442">
    <property type="entry name" value="GIY-YIG_PLEs"/>
    <property type="match status" value="1"/>
</dbReference>
<dbReference type="Pfam" id="PF26215">
    <property type="entry name" value="HTH_animal"/>
    <property type="match status" value="1"/>
</dbReference>
<dbReference type="OMA" id="VFMADEY"/>
<dbReference type="AlphaFoldDB" id="A0A974I0P9"/>
<dbReference type="Proteomes" id="UP000694892">
    <property type="component" value="Chromosome 1S"/>
</dbReference>
<dbReference type="InterPro" id="IPR035901">
    <property type="entry name" value="GIY-YIG_endonuc_sf"/>
</dbReference>
<dbReference type="EMBL" id="CM004467">
    <property type="protein sequence ID" value="OCT97158.1"/>
    <property type="molecule type" value="Genomic_DNA"/>
</dbReference>
<protein>
    <recommendedName>
        <fullName evidence="5">Reverse transcriptase domain-containing protein</fullName>
    </recommendedName>
</protein>
<dbReference type="PANTHER" id="PTHR21301">
    <property type="entry name" value="REVERSE TRANSCRIPTASE"/>
    <property type="match status" value="1"/>
</dbReference>
<evidence type="ECO:0000313" key="4">
    <source>
        <dbReference type="Proteomes" id="UP000694892"/>
    </source>
</evidence>
<dbReference type="PROSITE" id="PS50878">
    <property type="entry name" value="RT_POL"/>
    <property type="match status" value="1"/>
</dbReference>
<feature type="domain" description="Reverse transcriptase" evidence="2">
    <location>
        <begin position="1"/>
        <end position="210"/>
    </location>
</feature>
<evidence type="ECO:0000259" key="1">
    <source>
        <dbReference type="PROSITE" id="PS50164"/>
    </source>
</evidence>
<gene>
    <name evidence="3" type="ORF">XELAEV_18009383mg</name>
</gene>